<protein>
    <submittedName>
        <fullName evidence="2">Uncharacterized protein</fullName>
    </submittedName>
</protein>
<feature type="transmembrane region" description="Helical" evidence="1">
    <location>
        <begin position="63"/>
        <end position="83"/>
    </location>
</feature>
<keyword evidence="1" id="KW-0472">Membrane</keyword>
<dbReference type="PATRIC" id="fig|1229205.11.peg.6792"/>
<keyword evidence="2" id="KW-0614">Plasmid</keyword>
<reference evidence="2 3" key="1">
    <citation type="journal article" date="2012" name="J. Bacteriol.">
        <title>Complete Genome Sequence of Burkholderia phenoliruptrix BR3459a (CLA1), a Heat-Tolerant, Nitrogen-Fixing Symbiont of Mimosa flocculosa.</title>
        <authorList>
            <person name="de Oliveira Cunha C."/>
            <person name="Goda Zuleta L.F."/>
            <person name="Paula de Almeida L.G."/>
            <person name="Prioli Ciapina L."/>
            <person name="Lustrino Borges W."/>
            <person name="Pitard R.M."/>
            <person name="Baldani J.I."/>
            <person name="Straliotto R."/>
            <person name="de Faria S.M."/>
            <person name="Hungria M."/>
            <person name="Sousa Cavada B."/>
            <person name="Mercante F.M."/>
            <person name="Ribeiro de Vasconcelos A.T."/>
        </authorList>
    </citation>
    <scope>NUCLEOTIDE SEQUENCE [LARGE SCALE GENOMIC DNA]</scope>
    <source>
        <strain evidence="2 3">BR3459a</strain>
        <plasmid evidence="2 3">pSYMBR3459</plasmid>
    </source>
</reference>
<organism evidence="2 3">
    <name type="scientific">Paraburkholderia phenoliruptrix BR3459a</name>
    <dbReference type="NCBI Taxonomy" id="1229205"/>
    <lineage>
        <taxon>Bacteria</taxon>
        <taxon>Pseudomonadati</taxon>
        <taxon>Pseudomonadota</taxon>
        <taxon>Betaproteobacteria</taxon>
        <taxon>Burkholderiales</taxon>
        <taxon>Burkholderiaceae</taxon>
        <taxon>Paraburkholderia</taxon>
    </lineage>
</organism>
<feature type="transmembrane region" description="Helical" evidence="1">
    <location>
        <begin position="6"/>
        <end position="24"/>
    </location>
</feature>
<keyword evidence="1" id="KW-0812">Transmembrane</keyword>
<name>K0E2U3_9BURK</name>
<proteinExistence type="predicted"/>
<dbReference type="AlphaFoldDB" id="K0E2U3"/>
<keyword evidence="1" id="KW-1133">Transmembrane helix</keyword>
<evidence type="ECO:0000313" key="2">
    <source>
        <dbReference type="EMBL" id="AFT90099.1"/>
    </source>
</evidence>
<dbReference type="EMBL" id="CP003865">
    <property type="protein sequence ID" value="AFT90099.1"/>
    <property type="molecule type" value="Genomic_DNA"/>
</dbReference>
<evidence type="ECO:0000313" key="3">
    <source>
        <dbReference type="Proteomes" id="UP000010105"/>
    </source>
</evidence>
<accession>K0E2U3</accession>
<dbReference type="Proteomes" id="UP000010105">
    <property type="component" value="Plasmid pSYMBR3459"/>
</dbReference>
<dbReference type="eggNOG" id="ENOG503171X">
    <property type="taxonomic scope" value="Bacteria"/>
</dbReference>
<sequence length="84" mass="9513">MNAALTIVSELCFAWVIIYLVFSLRTARWVSVRHGSRYFHLEFQPHRARGRTESKKAVLLKRMLWSAILAVLLGLGAMVASALL</sequence>
<gene>
    <name evidence="2" type="ORF">BUPH_08443</name>
</gene>
<dbReference type="HOGENOM" id="CLU_2506313_0_0_4"/>
<geneLocation type="plasmid" evidence="2 3">
    <name>pSYMBR3459</name>
</geneLocation>
<evidence type="ECO:0000256" key="1">
    <source>
        <dbReference type="SAM" id="Phobius"/>
    </source>
</evidence>
<dbReference type="KEGG" id="bpx:BUPH_08443"/>